<dbReference type="EMBL" id="WIOL01000013">
    <property type="protein sequence ID" value="MQT18745.1"/>
    <property type="molecule type" value="Genomic_DNA"/>
</dbReference>
<dbReference type="CDD" id="cd03024">
    <property type="entry name" value="DsbA_FrnE"/>
    <property type="match status" value="1"/>
</dbReference>
<sequence length="174" mass="18824">FQPFELNPDMPLAGENVRAHLARKYGADPVRVKGSRNHIRDSAAEFGFTINGGPDSRIWNSFDAHRLLHWAGLEGRQAELKIALFTTHFTDQQSLADPDVLVAAAVAAGLDGDSARAVLTSGAYIAEVRADERHWREQGIAAVPAVVIDGKYLITGGQPVAVFEKALRRIAAEG</sequence>
<feature type="domain" description="DSBA-like thioredoxin" evidence="1">
    <location>
        <begin position="2"/>
        <end position="167"/>
    </location>
</feature>
<dbReference type="GO" id="GO:0016491">
    <property type="term" value="F:oxidoreductase activity"/>
    <property type="evidence" value="ECO:0007669"/>
    <property type="project" value="InterPro"/>
</dbReference>
<dbReference type="Pfam" id="PF01323">
    <property type="entry name" value="DSBA"/>
    <property type="match status" value="1"/>
</dbReference>
<evidence type="ECO:0000313" key="3">
    <source>
        <dbReference type="Proteomes" id="UP000481327"/>
    </source>
</evidence>
<dbReference type="Proteomes" id="UP000481327">
    <property type="component" value="Unassembled WGS sequence"/>
</dbReference>
<evidence type="ECO:0000313" key="2">
    <source>
        <dbReference type="EMBL" id="MQT18745.1"/>
    </source>
</evidence>
<gene>
    <name evidence="2" type="ORF">F3168_15970</name>
</gene>
<dbReference type="AlphaFoldDB" id="A0A7C9KYC8"/>
<evidence type="ECO:0000259" key="1">
    <source>
        <dbReference type="Pfam" id="PF01323"/>
    </source>
</evidence>
<dbReference type="OrthoDB" id="9799122at2"/>
<reference evidence="2 3" key="1">
    <citation type="submission" date="2019-09" db="EMBL/GenBank/DDBJ databases">
        <title>Polymorphobacter sp. isolated from a lake in China.</title>
        <authorList>
            <person name="Liu Z."/>
        </authorList>
    </citation>
    <scope>NUCLEOTIDE SEQUENCE [LARGE SCALE GENOMIC DNA]</scope>
    <source>
        <strain evidence="2 3">D40P</strain>
    </source>
</reference>
<comment type="caution">
    <text evidence="2">The sequence shown here is derived from an EMBL/GenBank/DDBJ whole genome shotgun (WGS) entry which is preliminary data.</text>
</comment>
<name>A0A7C9KYC8_9SPHN</name>
<proteinExistence type="predicted"/>
<dbReference type="SUPFAM" id="SSF52833">
    <property type="entry name" value="Thioredoxin-like"/>
    <property type="match status" value="1"/>
</dbReference>
<dbReference type="InterPro" id="IPR036249">
    <property type="entry name" value="Thioredoxin-like_sf"/>
</dbReference>
<dbReference type="PANTHER" id="PTHR13887:SF41">
    <property type="entry name" value="THIOREDOXIN SUPERFAMILY PROTEIN"/>
    <property type="match status" value="1"/>
</dbReference>
<organism evidence="2 3">
    <name type="scientific">Sandarakinorhabdus fusca</name>
    <dbReference type="NCBI Taxonomy" id="1439888"/>
    <lineage>
        <taxon>Bacteria</taxon>
        <taxon>Pseudomonadati</taxon>
        <taxon>Pseudomonadota</taxon>
        <taxon>Alphaproteobacteria</taxon>
        <taxon>Sphingomonadales</taxon>
        <taxon>Sphingosinicellaceae</taxon>
        <taxon>Sandarakinorhabdus</taxon>
    </lineage>
</organism>
<feature type="non-terminal residue" evidence="2">
    <location>
        <position position="1"/>
    </location>
</feature>
<dbReference type="InterPro" id="IPR001853">
    <property type="entry name" value="DSBA-like_thioredoxin_dom"/>
</dbReference>
<dbReference type="PANTHER" id="PTHR13887">
    <property type="entry name" value="GLUTATHIONE S-TRANSFERASE KAPPA"/>
    <property type="match status" value="1"/>
</dbReference>
<dbReference type="RefSeq" id="WP_152579217.1">
    <property type="nucleotide sequence ID" value="NZ_WEFI01000013.1"/>
</dbReference>
<dbReference type="Gene3D" id="3.40.30.10">
    <property type="entry name" value="Glutaredoxin"/>
    <property type="match status" value="1"/>
</dbReference>
<keyword evidence="3" id="KW-1185">Reference proteome</keyword>
<accession>A0A7C9KYC8</accession>
<protein>
    <submittedName>
        <fullName evidence="2">Thioredoxin domain-containing protein</fullName>
    </submittedName>
</protein>